<dbReference type="EMBL" id="VSSQ01044181">
    <property type="protein sequence ID" value="MPM97982.1"/>
    <property type="molecule type" value="Genomic_DNA"/>
</dbReference>
<proteinExistence type="predicted"/>
<organism evidence="1">
    <name type="scientific">bioreactor metagenome</name>
    <dbReference type="NCBI Taxonomy" id="1076179"/>
    <lineage>
        <taxon>unclassified sequences</taxon>
        <taxon>metagenomes</taxon>
        <taxon>ecological metagenomes</taxon>
    </lineage>
</organism>
<dbReference type="Pfam" id="PF09697">
    <property type="entry name" value="Porph_ging"/>
    <property type="match status" value="1"/>
</dbReference>
<protein>
    <recommendedName>
        <fullName evidence="2">GLPGLI family protein</fullName>
    </recommendedName>
</protein>
<dbReference type="AlphaFoldDB" id="A0A645EBE6"/>
<sequence>MAKSEGGDKVWKEIFNRSLEDFKKHRDRSKFLNSFPRYRSTTYVYKNYPEGKMTVTDATSTDGIIYMDSLNIQEWHIIDSTRTVLGYLSQKAECHFRGRDWTAWFAPDIPVSDGPWKFSGLPGLIMEVYDKGSQYYFGIVGIEKVDEPVYFRERPHSKGKYIIVDRKEFLKAQMNRLTHGASFMESEHGISFGKDEPVYRDLIERDYK</sequence>
<reference evidence="1" key="1">
    <citation type="submission" date="2019-08" db="EMBL/GenBank/DDBJ databases">
        <authorList>
            <person name="Kucharzyk K."/>
            <person name="Murdoch R.W."/>
            <person name="Higgins S."/>
            <person name="Loffler F."/>
        </authorList>
    </citation>
    <scope>NUCLEOTIDE SEQUENCE</scope>
</reference>
<comment type="caution">
    <text evidence="1">The sequence shown here is derived from an EMBL/GenBank/DDBJ whole genome shotgun (WGS) entry which is preliminary data.</text>
</comment>
<dbReference type="NCBIfam" id="TIGR01200">
    <property type="entry name" value="GLPGLI"/>
    <property type="match status" value="1"/>
</dbReference>
<name>A0A645EBE6_9ZZZZ</name>
<evidence type="ECO:0008006" key="2">
    <source>
        <dbReference type="Google" id="ProtNLM"/>
    </source>
</evidence>
<accession>A0A645EBE6</accession>
<dbReference type="InterPro" id="IPR005901">
    <property type="entry name" value="GLPGLI"/>
</dbReference>
<evidence type="ECO:0000313" key="1">
    <source>
        <dbReference type="EMBL" id="MPM97982.1"/>
    </source>
</evidence>
<gene>
    <name evidence="1" type="ORF">SDC9_145163</name>
</gene>